<sequence length="62" mass="7318">MYADISDSKTNKSPAYSVLQCYAYLAVPQLRHDQYQRHRDPPSNNWRNVETLEREASQYLKA</sequence>
<gene>
    <name evidence="1" type="ORF">MGSAQ_001216</name>
</gene>
<organism evidence="1">
    <name type="scientific">marine sediment metagenome</name>
    <dbReference type="NCBI Taxonomy" id="412755"/>
    <lineage>
        <taxon>unclassified sequences</taxon>
        <taxon>metagenomes</taxon>
        <taxon>ecological metagenomes</taxon>
    </lineage>
</organism>
<evidence type="ECO:0000313" key="1">
    <source>
        <dbReference type="EMBL" id="KTF07288.1"/>
    </source>
</evidence>
<accession>A0A1B6NV99</accession>
<comment type="caution">
    <text evidence="1">The sequence shown here is derived from an EMBL/GenBank/DDBJ whole genome shotgun (WGS) entry which is preliminary data.</text>
</comment>
<dbReference type="EMBL" id="AYSL01000641">
    <property type="protein sequence ID" value="KTF07288.1"/>
    <property type="molecule type" value="Genomic_DNA"/>
</dbReference>
<name>A0A1B6NV99_9ZZZZ</name>
<dbReference type="AlphaFoldDB" id="A0A1B6NV99"/>
<reference evidence="1" key="1">
    <citation type="submission" date="2013-11" db="EMBL/GenBank/DDBJ databases">
        <title>Microbial diversity, functional groups and degradation webs in Northern and Southern Mediterranean and Red Sea marine crude oil polluted sites.</title>
        <authorList>
            <person name="Daffonchio D."/>
            <person name="Mapelli F."/>
            <person name="Ferrer M."/>
            <person name="Richter M."/>
            <person name="Cherif A."/>
            <person name="Malkawi H.I."/>
            <person name="Yakimov M.M."/>
            <person name="Abdel-Fattah Y.R."/>
            <person name="Blaghen M."/>
            <person name="Golyshin P.N."/>
            <person name="Kalogerakis N."/>
            <person name="Boon N."/>
            <person name="Magagnini M."/>
            <person name="Fava F."/>
        </authorList>
    </citation>
    <scope>NUCLEOTIDE SEQUENCE</scope>
</reference>
<protein>
    <submittedName>
        <fullName evidence="1">Uncharacterized protein</fullName>
    </submittedName>
</protein>
<proteinExistence type="predicted"/>